<reference evidence="7" key="3">
    <citation type="submission" date="2022-06" db="UniProtKB">
        <authorList>
            <consortium name="EnsemblMetazoa"/>
        </authorList>
    </citation>
    <scope>IDENTIFICATION</scope>
</reference>
<dbReference type="PROSITE" id="PS50004">
    <property type="entry name" value="C2"/>
    <property type="match status" value="1"/>
</dbReference>
<keyword evidence="2" id="KW-0862">Zinc</keyword>
<dbReference type="PROSITE" id="PS50081">
    <property type="entry name" value="ZF_DAG_PE_2"/>
    <property type="match status" value="1"/>
</dbReference>
<feature type="region of interest" description="Disordered" evidence="3">
    <location>
        <begin position="725"/>
        <end position="771"/>
    </location>
</feature>
<accession>A0A834R345</accession>
<evidence type="ECO:0000256" key="1">
    <source>
        <dbReference type="ARBA" id="ARBA00022723"/>
    </source>
</evidence>
<dbReference type="PANTHER" id="PTHR21119:SF5">
    <property type="entry name" value="C2 DOMAIN-CONTAINING PROTEIN"/>
    <property type="match status" value="1"/>
</dbReference>
<evidence type="ECO:0000256" key="3">
    <source>
        <dbReference type="SAM" id="MobiDB-lite"/>
    </source>
</evidence>
<dbReference type="Pfam" id="PF00130">
    <property type="entry name" value="C1_1"/>
    <property type="match status" value="1"/>
</dbReference>
<gene>
    <name evidence="6" type="ORF">SSS_1013</name>
</gene>
<dbReference type="SUPFAM" id="SSF57889">
    <property type="entry name" value="Cysteine-rich domain"/>
    <property type="match status" value="1"/>
</dbReference>
<evidence type="ECO:0000259" key="5">
    <source>
        <dbReference type="PROSITE" id="PS50081"/>
    </source>
</evidence>
<keyword evidence="8" id="KW-1185">Reference proteome</keyword>
<dbReference type="Gene3D" id="2.60.40.150">
    <property type="entry name" value="C2 domain"/>
    <property type="match status" value="1"/>
</dbReference>
<dbReference type="PANTHER" id="PTHR21119">
    <property type="entry name" value="C2 DOMAIN-CONTAINING PROTEIN"/>
    <property type="match status" value="1"/>
</dbReference>
<keyword evidence="1" id="KW-0479">Metal-binding</keyword>
<dbReference type="InterPro" id="IPR000008">
    <property type="entry name" value="C2_dom"/>
</dbReference>
<evidence type="ECO:0000313" key="8">
    <source>
        <dbReference type="Proteomes" id="UP000070412"/>
    </source>
</evidence>
<name>A0A834R345_SARSC</name>
<organism evidence="6">
    <name type="scientific">Sarcoptes scabiei</name>
    <name type="common">Itch mite</name>
    <name type="synonym">Acarus scabiei</name>
    <dbReference type="NCBI Taxonomy" id="52283"/>
    <lineage>
        <taxon>Eukaryota</taxon>
        <taxon>Metazoa</taxon>
        <taxon>Ecdysozoa</taxon>
        <taxon>Arthropoda</taxon>
        <taxon>Chelicerata</taxon>
        <taxon>Arachnida</taxon>
        <taxon>Acari</taxon>
        <taxon>Acariformes</taxon>
        <taxon>Sarcoptiformes</taxon>
        <taxon>Astigmata</taxon>
        <taxon>Psoroptidia</taxon>
        <taxon>Sarcoptoidea</taxon>
        <taxon>Sarcoptidae</taxon>
        <taxon>Sarcoptinae</taxon>
        <taxon>Sarcoptes</taxon>
    </lineage>
</organism>
<evidence type="ECO:0000313" key="7">
    <source>
        <dbReference type="EnsemblMetazoa" id="KAF7488719.1"/>
    </source>
</evidence>
<dbReference type="InterPro" id="IPR046349">
    <property type="entry name" value="C1-like_sf"/>
</dbReference>
<sequence>MTEQSIFVVRPLERPQTKAQIEGPILGSKNKYQPDVIINAVINVLSNTSLDLNFEKYCGFPKASTLITSHPMIGKKSQNKSNRPLANKSTSNIDQKLLIKVVKGYDLDFTDGDENENHQIYCTIEIDEPFNVCKSSVVRQNLQTPIWDQHFMVKLNERSREILFEVHDAKEKNSDSSSIENDKILGNAIVDVSDLMSNPSQVQNLTLNSGMSKNIFGYLVVEFLLMEHSKAPSDWIESDLNENFREISSKFNQSNLRSSNDSDADDDDDDESFYEDFNQINIDQYGLNANQKRKCSSSSSSFMCSLKSSQASQSSLLNLVATEIQSDLDRCTRNHSDETTTRGDFKTKISTQKRNDFNDSSINPIFHQATPSVSVHSNRCGDDERLSKRMSIDSQLSIDSIDSHLEIIDYSTFDDGRKNTPFYHHRGGLDENTETMTTKLMLPVSNGKLRNISKSRSDTHLLFSLDDDLNNQRSPTKIFEGKTSMELLLAVDSPPSSPSIISSTTIPPMITASSPETFENPIYHLKEGNETETNFKRVEKNRYSFYRKIVKRKQSSSTLLLAIKDRLRCDGGGENKFSGELSKKPNKKNYENNLDNNLRKFDSIEKNHCQYMLQSSSTSKSLLRTLKTKNEYGMKPPTSKTIDDYRFSRDSKSNLPNYHDDLSNKNIDDMLFKTIGTPNSINNETNIDGHSTLGKRHSDAETIIRTKEPKSLIRNIKKRFSFNRRAKSVERQLQNRQSSISNGGDWDRNERARSVPGSREPSMPKETINQARRDESFGNLSQASVKTFTHEDSLLILECYDKNGAIKHYVISNESLPKKLKKLKTKKSVKLHLYKDHIFIAKHIASSKLCQICGKKFSLGLGKQAYQCRDCGLHCHKPCHVNVETRCFETSIGTLNLELLDNDQIFNGLIDSSGLTETIDRKLSQNNQTATIPELKITDTEDIVDGESHLITSPS</sequence>
<dbReference type="GO" id="GO:0046872">
    <property type="term" value="F:metal ion binding"/>
    <property type="evidence" value="ECO:0007669"/>
    <property type="project" value="UniProtKB-KW"/>
</dbReference>
<dbReference type="EnsemblMetazoa" id="SSS_1013s_mrna">
    <property type="protein sequence ID" value="KAF7488719.1"/>
    <property type="gene ID" value="SSS_1013"/>
</dbReference>
<dbReference type="SMART" id="SM00239">
    <property type="entry name" value="C2"/>
    <property type="match status" value="1"/>
</dbReference>
<dbReference type="OrthoDB" id="6516528at2759"/>
<dbReference type="Pfam" id="PF00168">
    <property type="entry name" value="C2"/>
    <property type="match status" value="1"/>
</dbReference>
<feature type="domain" description="C2" evidence="4">
    <location>
        <begin position="77"/>
        <end position="205"/>
    </location>
</feature>
<evidence type="ECO:0000259" key="4">
    <source>
        <dbReference type="PROSITE" id="PS50004"/>
    </source>
</evidence>
<dbReference type="AlphaFoldDB" id="A0A834R345"/>
<dbReference type="InterPro" id="IPR002219">
    <property type="entry name" value="PKC_DAG/PE"/>
</dbReference>
<feature type="domain" description="Phorbol-ester/DAG-type" evidence="5">
    <location>
        <begin position="836"/>
        <end position="887"/>
    </location>
</feature>
<protein>
    <submittedName>
        <fullName evidence="6 7">Uncharacterized protein</fullName>
    </submittedName>
</protein>
<evidence type="ECO:0000256" key="2">
    <source>
        <dbReference type="ARBA" id="ARBA00022833"/>
    </source>
</evidence>
<dbReference type="InterPro" id="IPR035892">
    <property type="entry name" value="C2_domain_sf"/>
</dbReference>
<evidence type="ECO:0000313" key="6">
    <source>
        <dbReference type="EMBL" id="KAF7488719.1"/>
    </source>
</evidence>
<dbReference type="CDD" id="cd20831">
    <property type="entry name" value="C1_dGM13116p-like"/>
    <property type="match status" value="1"/>
</dbReference>
<dbReference type="Proteomes" id="UP000070412">
    <property type="component" value="Unassembled WGS sequence"/>
</dbReference>
<reference evidence="6" key="2">
    <citation type="submission" date="2020-01" db="EMBL/GenBank/DDBJ databases">
        <authorList>
            <person name="Korhonen P.K.K."/>
            <person name="Guangxu M.G."/>
            <person name="Wang T.W."/>
            <person name="Stroehlein A.J.S."/>
            <person name="Young N.D."/>
            <person name="Ang C.-S.A."/>
            <person name="Fernando D.W.F."/>
            <person name="Lu H.L."/>
            <person name="Taylor S.T."/>
            <person name="Ehtesham M.E.M."/>
            <person name="Najaraj S.H.N."/>
            <person name="Harsha G.H.G."/>
            <person name="Madugundu A.M."/>
            <person name="Renuse S.R."/>
            <person name="Holt D.H."/>
            <person name="Pandey A.P."/>
            <person name="Papenfuss A.P."/>
            <person name="Gasser R.B.G."/>
            <person name="Fischer K.F."/>
        </authorList>
    </citation>
    <scope>NUCLEOTIDE SEQUENCE</scope>
    <source>
        <strain evidence="6">SSS_KF_BRIS2020</strain>
    </source>
</reference>
<proteinExistence type="predicted"/>
<dbReference type="InterPro" id="IPR039934">
    <property type="entry name" value="C2CD2/C2CD2L"/>
</dbReference>
<feature type="compositionally biased region" description="Polar residues" evidence="3">
    <location>
        <begin position="731"/>
        <end position="742"/>
    </location>
</feature>
<dbReference type="SUPFAM" id="SSF49562">
    <property type="entry name" value="C2 domain (Calcium/lipid-binding domain, CaLB)"/>
    <property type="match status" value="1"/>
</dbReference>
<dbReference type="Gene3D" id="3.30.60.20">
    <property type="match status" value="1"/>
</dbReference>
<reference evidence="8" key="1">
    <citation type="journal article" date="2020" name="PLoS Negl. Trop. Dis.">
        <title>High-quality nuclear genome for Sarcoptes scabiei-A critical resource for a neglected parasite.</title>
        <authorList>
            <person name="Korhonen P.K."/>
            <person name="Gasser R.B."/>
            <person name="Ma G."/>
            <person name="Wang T."/>
            <person name="Stroehlein A.J."/>
            <person name="Young N.D."/>
            <person name="Ang C.S."/>
            <person name="Fernando D.D."/>
            <person name="Lu H.C."/>
            <person name="Taylor S."/>
            <person name="Reynolds S.L."/>
            <person name="Mofiz E."/>
            <person name="Najaraj S.H."/>
            <person name="Gowda H."/>
            <person name="Madugundu A."/>
            <person name="Renuse S."/>
            <person name="Holt D."/>
            <person name="Pandey A."/>
            <person name="Papenfuss A.T."/>
            <person name="Fischer K."/>
        </authorList>
    </citation>
    <scope>NUCLEOTIDE SEQUENCE [LARGE SCALE GENOMIC DNA]</scope>
</reference>
<dbReference type="PROSITE" id="PS00479">
    <property type="entry name" value="ZF_DAG_PE_1"/>
    <property type="match status" value="1"/>
</dbReference>
<dbReference type="SMART" id="SM00109">
    <property type="entry name" value="C1"/>
    <property type="match status" value="1"/>
</dbReference>
<dbReference type="EMBL" id="WVUK01000065">
    <property type="protein sequence ID" value="KAF7488719.1"/>
    <property type="molecule type" value="Genomic_DNA"/>
</dbReference>